<evidence type="ECO:0000313" key="7">
    <source>
        <dbReference type="EMBL" id="GII24554.1"/>
    </source>
</evidence>
<evidence type="ECO:0000256" key="6">
    <source>
        <dbReference type="RuleBase" id="RU363076"/>
    </source>
</evidence>
<dbReference type="Proteomes" id="UP000599074">
    <property type="component" value="Unassembled WGS sequence"/>
</dbReference>
<evidence type="ECO:0000313" key="8">
    <source>
        <dbReference type="Proteomes" id="UP000599074"/>
    </source>
</evidence>
<comment type="subcellular location">
    <subcellularLocation>
        <location evidence="6">Cell membrane</location>
        <topology evidence="6">Multi-pass membrane protein</topology>
    </subcellularLocation>
    <subcellularLocation>
        <location evidence="1">Membrane</location>
    </subcellularLocation>
</comment>
<evidence type="ECO:0000256" key="3">
    <source>
        <dbReference type="ARBA" id="ARBA00022692"/>
    </source>
</evidence>
<dbReference type="CDD" id="cd06662">
    <property type="entry name" value="SURF1"/>
    <property type="match status" value="1"/>
</dbReference>
<reference evidence="7" key="1">
    <citation type="submission" date="2021-01" db="EMBL/GenBank/DDBJ databases">
        <title>Whole genome shotgun sequence of Planosporangium mesophilum NBRC 109066.</title>
        <authorList>
            <person name="Komaki H."/>
            <person name="Tamura T."/>
        </authorList>
    </citation>
    <scope>NUCLEOTIDE SEQUENCE</scope>
    <source>
        <strain evidence="7">NBRC 109066</strain>
    </source>
</reference>
<dbReference type="InterPro" id="IPR002994">
    <property type="entry name" value="Surf1/Shy1"/>
</dbReference>
<accession>A0A8J3TH05</accession>
<dbReference type="PANTHER" id="PTHR23427:SF2">
    <property type="entry name" value="SURFEIT LOCUS PROTEIN 1"/>
    <property type="match status" value="1"/>
</dbReference>
<organism evidence="7 8">
    <name type="scientific">Planosporangium mesophilum</name>
    <dbReference type="NCBI Taxonomy" id="689768"/>
    <lineage>
        <taxon>Bacteria</taxon>
        <taxon>Bacillati</taxon>
        <taxon>Actinomycetota</taxon>
        <taxon>Actinomycetes</taxon>
        <taxon>Micromonosporales</taxon>
        <taxon>Micromonosporaceae</taxon>
        <taxon>Planosporangium</taxon>
    </lineage>
</organism>
<sequence>MYRFLATPRWLGLALLALVLATVMVGLGNWQLHRYHERAAINARIDAGSSGPAVPITNVLSPPGAAGRAGPAPSAATEWTRVQLTGRYDVSKQTLVRGRTVEGAVGFEVLTPLVLPDGSAVIVDRGWLAPPPGGALAKPEVPAPPAGEVTVVGPIRRPESGADRPVDGTVRRISPATLRLPYPSYGGYVMLDEQTPKADPRFTPVPASHENAWQNAGYVVQWWAFAALTIFGYGYLARREARGTAPAEREVTVPV</sequence>
<evidence type="ECO:0000256" key="5">
    <source>
        <dbReference type="ARBA" id="ARBA00023136"/>
    </source>
</evidence>
<keyword evidence="8" id="KW-1185">Reference proteome</keyword>
<dbReference type="EMBL" id="BOON01000039">
    <property type="protein sequence ID" value="GII24554.1"/>
    <property type="molecule type" value="Genomic_DNA"/>
</dbReference>
<dbReference type="GO" id="GO:0005886">
    <property type="term" value="C:plasma membrane"/>
    <property type="evidence" value="ECO:0007669"/>
    <property type="project" value="UniProtKB-SubCell"/>
</dbReference>
<name>A0A8J3TH05_9ACTN</name>
<comment type="caution">
    <text evidence="6">Lacks conserved residue(s) required for the propagation of feature annotation.</text>
</comment>
<evidence type="ECO:0000256" key="2">
    <source>
        <dbReference type="ARBA" id="ARBA00007165"/>
    </source>
</evidence>
<feature type="transmembrane region" description="Helical" evidence="6">
    <location>
        <begin position="218"/>
        <end position="236"/>
    </location>
</feature>
<dbReference type="AlphaFoldDB" id="A0A8J3TH05"/>
<gene>
    <name evidence="7" type="ORF">Pme01_41510</name>
</gene>
<evidence type="ECO:0000256" key="4">
    <source>
        <dbReference type="ARBA" id="ARBA00022989"/>
    </source>
</evidence>
<keyword evidence="6" id="KW-1003">Cell membrane</keyword>
<dbReference type="InterPro" id="IPR045214">
    <property type="entry name" value="Surf1/Surf4"/>
</dbReference>
<comment type="similarity">
    <text evidence="2 6">Belongs to the SURF1 family.</text>
</comment>
<keyword evidence="5 6" id="KW-0472">Membrane</keyword>
<dbReference type="Pfam" id="PF02104">
    <property type="entry name" value="SURF1"/>
    <property type="match status" value="1"/>
</dbReference>
<dbReference type="PANTHER" id="PTHR23427">
    <property type="entry name" value="SURFEIT LOCUS PROTEIN"/>
    <property type="match status" value="1"/>
</dbReference>
<keyword evidence="4 6" id="KW-1133">Transmembrane helix</keyword>
<proteinExistence type="inferred from homology"/>
<comment type="caution">
    <text evidence="7">The sequence shown here is derived from an EMBL/GenBank/DDBJ whole genome shotgun (WGS) entry which is preliminary data.</text>
</comment>
<protein>
    <recommendedName>
        <fullName evidence="6">SURF1-like protein</fullName>
    </recommendedName>
</protein>
<evidence type="ECO:0000256" key="1">
    <source>
        <dbReference type="ARBA" id="ARBA00004370"/>
    </source>
</evidence>
<dbReference type="PROSITE" id="PS50895">
    <property type="entry name" value="SURF1"/>
    <property type="match status" value="1"/>
</dbReference>
<keyword evidence="3 6" id="KW-0812">Transmembrane</keyword>
<dbReference type="RefSeq" id="WP_168117027.1">
    <property type="nucleotide sequence ID" value="NZ_BOON01000039.1"/>
</dbReference>